<reference evidence="1 2" key="1">
    <citation type="submission" date="2013-09" db="EMBL/GenBank/DDBJ databases">
        <title>Comparative genomics of Sd1617 to representative strains in evaluating its pathogenesis.</title>
        <authorList>
            <person name="Aksomboon Vongsawan A."/>
            <person name="Kapatral V."/>
            <person name="Vaisvil B."/>
            <person name="Serichantalergs O."/>
            <person name="Hale T.L."/>
            <person name="Mason C.J."/>
        </authorList>
    </citation>
    <scope>NUCLEOTIDE SEQUENCE [LARGE SCALE GENOMIC DNA]</scope>
    <source>
        <strain evidence="1 2">1617</strain>
    </source>
</reference>
<name>A0A0A6ZYG9_SHIDY</name>
<dbReference type="KEGG" id="sdz:Asd1617_04160"/>
<dbReference type="HOGENOM" id="CLU_3173146_0_0_6"/>
<organism evidence="1 2">
    <name type="scientific">Shigella dysenteriae 1617</name>
    <dbReference type="NCBI Taxonomy" id="754093"/>
    <lineage>
        <taxon>Bacteria</taxon>
        <taxon>Pseudomonadati</taxon>
        <taxon>Pseudomonadota</taxon>
        <taxon>Gammaproteobacteria</taxon>
        <taxon>Enterobacterales</taxon>
        <taxon>Enterobacteriaceae</taxon>
        <taxon>Shigella</taxon>
    </lineage>
</organism>
<protein>
    <submittedName>
        <fullName evidence="1">Uncharacterized protein</fullName>
    </submittedName>
</protein>
<accession>A0A0A6ZYG9</accession>
<gene>
    <name evidence="1" type="ORF">Asd1617_04160</name>
</gene>
<dbReference type="AlphaFoldDB" id="A0A0A6ZYG9"/>
<dbReference type="Proteomes" id="UP000031647">
    <property type="component" value="Chromosome"/>
</dbReference>
<sequence>MVILGNANAAPLKPITSAASAVFLKNSISFLQLRERYALSLSSVWEI</sequence>
<proteinExistence type="predicted"/>
<evidence type="ECO:0000313" key="2">
    <source>
        <dbReference type="Proteomes" id="UP000031647"/>
    </source>
</evidence>
<dbReference type="EMBL" id="CP006736">
    <property type="protein sequence ID" value="AHA66987.1"/>
    <property type="molecule type" value="Genomic_DNA"/>
</dbReference>
<evidence type="ECO:0000313" key="1">
    <source>
        <dbReference type="EMBL" id="AHA66987.1"/>
    </source>
</evidence>